<dbReference type="Pfam" id="PF13491">
    <property type="entry name" value="FtsK_4TM"/>
    <property type="match status" value="1"/>
</dbReference>
<evidence type="ECO:0000256" key="1">
    <source>
        <dbReference type="ARBA" id="ARBA00004651"/>
    </source>
</evidence>
<dbReference type="PROSITE" id="PS50901">
    <property type="entry name" value="FTSK"/>
    <property type="match status" value="1"/>
</dbReference>
<dbReference type="InterPro" id="IPR036388">
    <property type="entry name" value="WH-like_DNA-bd_sf"/>
</dbReference>
<protein>
    <submittedName>
        <fullName evidence="19">DNA translocase FtsK</fullName>
    </submittedName>
</protein>
<dbReference type="InterPro" id="IPR027417">
    <property type="entry name" value="P-loop_NTPase"/>
</dbReference>
<evidence type="ECO:0000313" key="20">
    <source>
        <dbReference type="Proteomes" id="UP000620366"/>
    </source>
</evidence>
<keyword evidence="20" id="KW-1185">Reference proteome</keyword>
<sequence>MATKKTTTKKSPAGSGRTKTSARGTSSRARTTTRTKEKPISVARQVWALVIIALAIFIGVSLFFDVTGVFGRFLKETLLGLFGAAGYLAPVIMIYCAIVSGVWGNKKGSTLKIVVACCLVVVVSVAVHLFIKTEMPTENIVKSLFIGGQTAKTGGVVGGLLYSGLVKIFGDIGIGLILILLGVIAFVVLSGVTFEEILRAVFPKEVDTDYEDPEADAPFVEAPVKEPEPAPDRTSSFAGALFGRRRPPQVPPELKKEFDIDVKLDENGVPVSTPAPAAEPAPAAPVSHFSPDIDSLFNKNKDLFADKPAEPAPAALEREEPLPVPEHMVEVTKKDIIKAQNEIAQTIEQTAEQEKPEYKYPPVILLNKDAKQGRTDSAEELKLNAQKIVDTLKSFGVETKIVDVAKGPTVTRYELQPSAGVKISKITGLADDIALNLAAMGVRIEAPIPGKAAVGIEVPNKNVSTVYIREIIEAASFRDGKSPLTFALGKNISGECVVGDIAKMPHVLIAGATGSGKSVCLNSLIISILYKSSPEEVKFIMVDPKVVELGAYNGIPHLLIPVVTDPKKAAGALSWALGEMAKRYQLFAEKGVRDLNGYNAIAAGDDETEPLPRIVIIIDELADLMMVSPGEVEDSICRLAQAARAAGMHLVVATQRPSVDVITGIIKANIPSRIAFSVSSQVDSRTILDMGGAEKLLGRGDMLYYPVGAAKPVRLQGCFVHDKEVESVVDFIKKNDTVTYDQTVIDEIELKAAQTKGGHGKGGGADEGGEEDEMLQAAIECVVETGMASVSMLQRRLKLGYARAARIVDEMEARGIVGPYEGSKPRQVLITKLQWQEMTMRKLDEEQ</sequence>
<comment type="subcellular location">
    <subcellularLocation>
        <location evidence="1">Cell membrane</location>
        <topology evidence="1">Multi-pass membrane protein</topology>
    </subcellularLocation>
</comment>
<evidence type="ECO:0000256" key="13">
    <source>
        <dbReference type="ARBA" id="ARBA00024986"/>
    </source>
</evidence>
<keyword evidence="9 17" id="KW-1133">Transmembrane helix</keyword>
<keyword evidence="4" id="KW-0132">Cell division</keyword>
<dbReference type="SUPFAM" id="SSF52540">
    <property type="entry name" value="P-loop containing nucleoside triphosphate hydrolases"/>
    <property type="match status" value="1"/>
</dbReference>
<dbReference type="InterPro" id="IPR003593">
    <property type="entry name" value="AAA+_ATPase"/>
</dbReference>
<dbReference type="Pfam" id="PF09397">
    <property type="entry name" value="FtsK_gamma"/>
    <property type="match status" value="1"/>
</dbReference>
<feature type="binding site" evidence="15">
    <location>
        <begin position="511"/>
        <end position="518"/>
    </location>
    <ligand>
        <name>ATP</name>
        <dbReference type="ChEBI" id="CHEBI:30616"/>
    </ligand>
</feature>
<dbReference type="PANTHER" id="PTHR22683">
    <property type="entry name" value="SPORULATION PROTEIN RELATED"/>
    <property type="match status" value="1"/>
</dbReference>
<gene>
    <name evidence="19" type="ORF">H8695_10745</name>
</gene>
<dbReference type="InterPro" id="IPR050206">
    <property type="entry name" value="FtsK/SpoIIIE/SftA"/>
</dbReference>
<feature type="compositionally biased region" description="Low complexity" evidence="16">
    <location>
        <begin position="15"/>
        <end position="32"/>
    </location>
</feature>
<dbReference type="InterPro" id="IPR018541">
    <property type="entry name" value="Ftsk_gamma"/>
</dbReference>
<evidence type="ECO:0000256" key="10">
    <source>
        <dbReference type="ARBA" id="ARBA00023125"/>
    </source>
</evidence>
<dbReference type="InterPro" id="IPR002543">
    <property type="entry name" value="FtsK_dom"/>
</dbReference>
<dbReference type="GO" id="GO:0003677">
    <property type="term" value="F:DNA binding"/>
    <property type="evidence" value="ECO:0007669"/>
    <property type="project" value="UniProtKB-KW"/>
</dbReference>
<reference evidence="19" key="1">
    <citation type="submission" date="2020-08" db="EMBL/GenBank/DDBJ databases">
        <title>Genome public.</title>
        <authorList>
            <person name="Liu C."/>
            <person name="Sun Q."/>
        </authorList>
    </citation>
    <scope>NUCLEOTIDE SEQUENCE</scope>
    <source>
        <strain evidence="19">BX7</strain>
    </source>
</reference>
<feature type="transmembrane region" description="Helical" evidence="17">
    <location>
        <begin position="84"/>
        <end position="104"/>
    </location>
</feature>
<dbReference type="InterPro" id="IPR025199">
    <property type="entry name" value="FtsK_4TM"/>
</dbReference>
<feature type="transmembrane region" description="Helical" evidence="17">
    <location>
        <begin position="46"/>
        <end position="64"/>
    </location>
</feature>
<comment type="caution">
    <text evidence="19">The sequence shown here is derived from an EMBL/GenBank/DDBJ whole genome shotgun (WGS) entry which is preliminary data.</text>
</comment>
<dbReference type="AlphaFoldDB" id="A0A926DH25"/>
<dbReference type="Gene3D" id="3.30.980.40">
    <property type="match status" value="1"/>
</dbReference>
<keyword evidence="10" id="KW-0238">DNA-binding</keyword>
<evidence type="ECO:0000256" key="6">
    <source>
        <dbReference type="ARBA" id="ARBA00022741"/>
    </source>
</evidence>
<feature type="transmembrane region" description="Helical" evidence="17">
    <location>
        <begin position="111"/>
        <end position="131"/>
    </location>
</feature>
<dbReference type="GO" id="GO:0007059">
    <property type="term" value="P:chromosome segregation"/>
    <property type="evidence" value="ECO:0007669"/>
    <property type="project" value="UniProtKB-KW"/>
</dbReference>
<evidence type="ECO:0000259" key="18">
    <source>
        <dbReference type="PROSITE" id="PS50901"/>
    </source>
</evidence>
<proteinExistence type="inferred from homology"/>
<evidence type="ECO:0000256" key="3">
    <source>
        <dbReference type="ARBA" id="ARBA00022475"/>
    </source>
</evidence>
<evidence type="ECO:0000256" key="12">
    <source>
        <dbReference type="ARBA" id="ARBA00023306"/>
    </source>
</evidence>
<evidence type="ECO:0000256" key="17">
    <source>
        <dbReference type="SAM" id="Phobius"/>
    </source>
</evidence>
<keyword evidence="8 15" id="KW-0067">ATP-binding</keyword>
<dbReference type="CDD" id="cd01127">
    <property type="entry name" value="TrwB_TraG_TraD_VirD4"/>
    <property type="match status" value="1"/>
</dbReference>
<dbReference type="InterPro" id="IPR041027">
    <property type="entry name" value="FtsK_alpha"/>
</dbReference>
<evidence type="ECO:0000256" key="8">
    <source>
        <dbReference type="ARBA" id="ARBA00022840"/>
    </source>
</evidence>
<evidence type="ECO:0000313" key="19">
    <source>
        <dbReference type="EMBL" id="MBC8537164.1"/>
    </source>
</evidence>
<dbReference type="Pfam" id="PF01580">
    <property type="entry name" value="FtsK_SpoIIIE"/>
    <property type="match status" value="1"/>
</dbReference>
<keyword evidence="11 17" id="KW-0472">Membrane</keyword>
<feature type="domain" description="FtsK" evidence="18">
    <location>
        <begin position="494"/>
        <end position="685"/>
    </location>
</feature>
<dbReference type="PANTHER" id="PTHR22683:SF41">
    <property type="entry name" value="DNA TRANSLOCASE FTSK"/>
    <property type="match status" value="1"/>
</dbReference>
<dbReference type="Gene3D" id="1.10.10.10">
    <property type="entry name" value="Winged helix-like DNA-binding domain superfamily/Winged helix DNA-binding domain"/>
    <property type="match status" value="1"/>
</dbReference>
<dbReference type="SMART" id="SM00382">
    <property type="entry name" value="AAA"/>
    <property type="match status" value="1"/>
</dbReference>
<dbReference type="GO" id="GO:0005524">
    <property type="term" value="F:ATP binding"/>
    <property type="evidence" value="ECO:0007669"/>
    <property type="project" value="UniProtKB-UniRule"/>
</dbReference>
<feature type="region of interest" description="Disordered" evidence="16">
    <location>
        <begin position="1"/>
        <end position="36"/>
    </location>
</feature>
<evidence type="ECO:0000256" key="7">
    <source>
        <dbReference type="ARBA" id="ARBA00022829"/>
    </source>
</evidence>
<keyword evidence="5 17" id="KW-0812">Transmembrane</keyword>
<feature type="transmembrane region" description="Helical" evidence="17">
    <location>
        <begin position="143"/>
        <end position="162"/>
    </location>
</feature>
<dbReference type="RefSeq" id="WP_249301517.1">
    <property type="nucleotide sequence ID" value="NZ_JACRSP010000005.1"/>
</dbReference>
<name>A0A926DH25_9FIRM</name>
<evidence type="ECO:0000256" key="5">
    <source>
        <dbReference type="ARBA" id="ARBA00022692"/>
    </source>
</evidence>
<comment type="similarity">
    <text evidence="2">Belongs to the FtsK/SpoIIIE/SftA family.</text>
</comment>
<evidence type="ECO:0000256" key="11">
    <source>
        <dbReference type="ARBA" id="ARBA00023136"/>
    </source>
</evidence>
<accession>A0A926DH25</accession>
<dbReference type="GO" id="GO:0005886">
    <property type="term" value="C:plasma membrane"/>
    <property type="evidence" value="ECO:0007669"/>
    <property type="project" value="UniProtKB-SubCell"/>
</dbReference>
<dbReference type="SUPFAM" id="SSF46785">
    <property type="entry name" value="Winged helix' DNA-binding domain"/>
    <property type="match status" value="1"/>
</dbReference>
<dbReference type="InterPro" id="IPR036390">
    <property type="entry name" value="WH_DNA-bd_sf"/>
</dbReference>
<dbReference type="Gene3D" id="3.40.50.300">
    <property type="entry name" value="P-loop containing nucleotide triphosphate hydrolases"/>
    <property type="match status" value="1"/>
</dbReference>
<dbReference type="GO" id="GO:0051301">
    <property type="term" value="P:cell division"/>
    <property type="evidence" value="ECO:0007669"/>
    <property type="project" value="UniProtKB-KW"/>
</dbReference>
<keyword evidence="3" id="KW-1003">Cell membrane</keyword>
<evidence type="ECO:0000256" key="2">
    <source>
        <dbReference type="ARBA" id="ARBA00006474"/>
    </source>
</evidence>
<dbReference type="SMART" id="SM00843">
    <property type="entry name" value="Ftsk_gamma"/>
    <property type="match status" value="1"/>
</dbReference>
<dbReference type="Pfam" id="PF17854">
    <property type="entry name" value="FtsK_alpha"/>
    <property type="match status" value="1"/>
</dbReference>
<dbReference type="EMBL" id="JACRSP010000005">
    <property type="protein sequence ID" value="MBC8537164.1"/>
    <property type="molecule type" value="Genomic_DNA"/>
</dbReference>
<evidence type="ECO:0000256" key="15">
    <source>
        <dbReference type="PROSITE-ProRule" id="PRU00289"/>
    </source>
</evidence>
<evidence type="ECO:0000256" key="14">
    <source>
        <dbReference type="ARBA" id="ARBA00025923"/>
    </source>
</evidence>
<organism evidence="19 20">
    <name type="scientific">Feifania hominis</name>
    <dbReference type="NCBI Taxonomy" id="2763660"/>
    <lineage>
        <taxon>Bacteria</taxon>
        <taxon>Bacillati</taxon>
        <taxon>Bacillota</taxon>
        <taxon>Clostridia</taxon>
        <taxon>Eubacteriales</taxon>
        <taxon>Feifaniaceae</taxon>
        <taxon>Feifania</taxon>
    </lineage>
</organism>
<evidence type="ECO:0000256" key="9">
    <source>
        <dbReference type="ARBA" id="ARBA00022989"/>
    </source>
</evidence>
<evidence type="ECO:0000256" key="16">
    <source>
        <dbReference type="SAM" id="MobiDB-lite"/>
    </source>
</evidence>
<evidence type="ECO:0000256" key="4">
    <source>
        <dbReference type="ARBA" id="ARBA00022618"/>
    </source>
</evidence>
<dbReference type="Proteomes" id="UP000620366">
    <property type="component" value="Unassembled WGS sequence"/>
</dbReference>
<keyword evidence="12" id="KW-0131">Cell cycle</keyword>
<keyword evidence="7" id="KW-0159">Chromosome partition</keyword>
<comment type="function">
    <text evidence="13">Essential cell division protein that coordinates cell division and chromosome segregation. The N-terminus is involved in assembly of the cell-division machinery. The C-terminus functions as a DNA motor that moves dsDNA in an ATP-dependent manner towards the dif recombination site, which is located within the replication terminus region. Required for activation of the Xer recombinase, allowing activation of chromosome unlinking by recombination.</text>
</comment>
<feature type="transmembrane region" description="Helical" evidence="17">
    <location>
        <begin position="174"/>
        <end position="194"/>
    </location>
</feature>
<keyword evidence="6 15" id="KW-0547">Nucleotide-binding</keyword>
<comment type="subunit">
    <text evidence="14">Homohexamer. Forms a ring that surrounds DNA.</text>
</comment>